<feature type="region of interest" description="Disordered" evidence="1">
    <location>
        <begin position="573"/>
        <end position="600"/>
    </location>
</feature>
<feature type="compositionally biased region" description="Basic and acidic residues" evidence="1">
    <location>
        <begin position="221"/>
        <end position="244"/>
    </location>
</feature>
<accession>A0AAW2I0A8</accession>
<organism evidence="2">
    <name type="scientific">Menopon gallinae</name>
    <name type="common">poultry shaft louse</name>
    <dbReference type="NCBI Taxonomy" id="328185"/>
    <lineage>
        <taxon>Eukaryota</taxon>
        <taxon>Metazoa</taxon>
        <taxon>Ecdysozoa</taxon>
        <taxon>Arthropoda</taxon>
        <taxon>Hexapoda</taxon>
        <taxon>Insecta</taxon>
        <taxon>Pterygota</taxon>
        <taxon>Neoptera</taxon>
        <taxon>Paraneoptera</taxon>
        <taxon>Psocodea</taxon>
        <taxon>Troctomorpha</taxon>
        <taxon>Phthiraptera</taxon>
        <taxon>Amblycera</taxon>
        <taxon>Menoponidae</taxon>
        <taxon>Menopon</taxon>
    </lineage>
</organism>
<evidence type="ECO:0000256" key="1">
    <source>
        <dbReference type="SAM" id="MobiDB-lite"/>
    </source>
</evidence>
<gene>
    <name evidence="2" type="ORF">PYX00_003078</name>
</gene>
<evidence type="ECO:0000313" key="2">
    <source>
        <dbReference type="EMBL" id="KAL0275118.1"/>
    </source>
</evidence>
<feature type="region of interest" description="Disordered" evidence="1">
    <location>
        <begin position="356"/>
        <end position="376"/>
    </location>
</feature>
<feature type="compositionally biased region" description="Basic and acidic residues" evidence="1">
    <location>
        <begin position="199"/>
        <end position="212"/>
    </location>
</feature>
<feature type="region of interest" description="Disordered" evidence="1">
    <location>
        <begin position="1"/>
        <end position="21"/>
    </location>
</feature>
<reference evidence="2" key="1">
    <citation type="journal article" date="2024" name="Gigascience">
        <title>Chromosome-level genome of the poultry shaft louse Menopon gallinae provides insight into the host-switching and adaptive evolution of parasitic lice.</title>
        <authorList>
            <person name="Xu Y."/>
            <person name="Ma L."/>
            <person name="Liu S."/>
            <person name="Liang Y."/>
            <person name="Liu Q."/>
            <person name="He Z."/>
            <person name="Tian L."/>
            <person name="Duan Y."/>
            <person name="Cai W."/>
            <person name="Li H."/>
            <person name="Song F."/>
        </authorList>
    </citation>
    <scope>NUCLEOTIDE SEQUENCE</scope>
    <source>
        <strain evidence="2">Cailab_2023a</strain>
    </source>
</reference>
<feature type="compositionally biased region" description="Basic residues" evidence="1">
    <location>
        <begin position="317"/>
        <end position="329"/>
    </location>
</feature>
<name>A0AAW2I0A8_9NEOP</name>
<feature type="compositionally biased region" description="Basic and acidic residues" evidence="1">
    <location>
        <begin position="102"/>
        <end position="111"/>
    </location>
</feature>
<feature type="compositionally biased region" description="Basic and acidic residues" evidence="1">
    <location>
        <begin position="586"/>
        <end position="600"/>
    </location>
</feature>
<dbReference type="AlphaFoldDB" id="A0AAW2I0A8"/>
<feature type="compositionally biased region" description="Basic and acidic residues" evidence="1">
    <location>
        <begin position="411"/>
        <end position="428"/>
    </location>
</feature>
<sequence length="665" mass="75163">MAFYPDELSPIEKLRSAGKSPELAELGVMSMNRRQWKSLVLGKKDLGMNGFATIAEEKEEEMSSDGSNGANVRQNVTGSLANIPNKRITFPKPRKYMTTRASEGKDEETTKSSEALPVPARESASEKKLTNFDELSRIVNSPKMNLPEVRHLLKGKKASLEEVTQSKQDITNYAFNESTIEKQWKEVTMAAPILTGWPKADDERKSKDDKKKASTTKTQSKKQEPKKSQSHEQPRMKVPIGEDLKNKALNMKDVVNVYKNLAYGTKDEIKSFVEKLSFVKDEEKAENDKNMLSMMNLKALETKIKDLEKKGPGVSQPKKRGKIGKKTRKIHTENLTTRHKVVKVPATLEYSFSSDSRKISCGSAGDAEQKRKPSEEKEAWKYVGTQSVLDKTYFVYPSYPQPEKKKLVKKTGSDSKKAKKEVPEEVAPKTRTSQTKVKQSKDVLLRQNSGVRLVNAFALPANRSSATTVCTVEFRPETERKTFCPSDHSLLVYLHGTKATYVNSPYSDKQFSRVKFFRKDGSRAPLIRGILLGTPKRAETVRNVRLPERPSSDRVYNLLNFEEDIQNINEFLHSQSRSGGPAPGKGETRPSRSCKRRSDASDDLLIDEISRDIESLQYLPDTEENRQIVGYIFDKLDRRIERSKAQHISSNNNNNNNCLIPIVGY</sequence>
<feature type="region of interest" description="Disordered" evidence="1">
    <location>
        <begin position="192"/>
        <end position="244"/>
    </location>
</feature>
<feature type="compositionally biased region" description="Polar residues" evidence="1">
    <location>
        <begin position="64"/>
        <end position="82"/>
    </location>
</feature>
<feature type="region of interest" description="Disordered" evidence="1">
    <location>
        <begin position="308"/>
        <end position="338"/>
    </location>
</feature>
<comment type="caution">
    <text evidence="2">The sequence shown here is derived from an EMBL/GenBank/DDBJ whole genome shotgun (WGS) entry which is preliminary data.</text>
</comment>
<feature type="region of interest" description="Disordered" evidence="1">
    <location>
        <begin position="58"/>
        <end position="127"/>
    </location>
</feature>
<feature type="compositionally biased region" description="Basic and acidic residues" evidence="1">
    <location>
        <begin position="367"/>
        <end position="376"/>
    </location>
</feature>
<proteinExistence type="predicted"/>
<protein>
    <submittedName>
        <fullName evidence="2">Uncharacterized protein</fullName>
    </submittedName>
</protein>
<dbReference type="EMBL" id="JARGDH010000002">
    <property type="protein sequence ID" value="KAL0275118.1"/>
    <property type="molecule type" value="Genomic_DNA"/>
</dbReference>
<feature type="region of interest" description="Disordered" evidence="1">
    <location>
        <begin position="405"/>
        <end position="440"/>
    </location>
</feature>